<evidence type="ECO:0000313" key="4">
    <source>
        <dbReference type="Proteomes" id="UP001596074"/>
    </source>
</evidence>
<accession>A0ABW0ZPM3</accession>
<keyword evidence="4" id="KW-1185">Reference proteome</keyword>
<dbReference type="InterPro" id="IPR041413">
    <property type="entry name" value="MLTR_LBD"/>
</dbReference>
<proteinExistence type="predicted"/>
<evidence type="ECO:0000256" key="1">
    <source>
        <dbReference type="SAM" id="MobiDB-lite"/>
    </source>
</evidence>
<protein>
    <recommendedName>
        <fullName evidence="2">MmyB-like transcription regulator ligand binding domain-containing protein</fullName>
    </recommendedName>
</protein>
<feature type="region of interest" description="Disordered" evidence="1">
    <location>
        <begin position="74"/>
        <end position="115"/>
    </location>
</feature>
<gene>
    <name evidence="3" type="ORF">ACFPZN_03735</name>
</gene>
<feature type="domain" description="MmyB-like transcription regulator ligand binding" evidence="2">
    <location>
        <begin position="17"/>
        <end position="65"/>
    </location>
</feature>
<evidence type="ECO:0000313" key="3">
    <source>
        <dbReference type="EMBL" id="MFC5744722.1"/>
    </source>
</evidence>
<dbReference type="EMBL" id="JBHSON010000004">
    <property type="protein sequence ID" value="MFC5744722.1"/>
    <property type="molecule type" value="Genomic_DNA"/>
</dbReference>
<reference evidence="4" key="1">
    <citation type="journal article" date="2019" name="Int. J. Syst. Evol. Microbiol.">
        <title>The Global Catalogue of Microorganisms (GCM) 10K type strain sequencing project: providing services to taxonomists for standard genome sequencing and annotation.</title>
        <authorList>
            <consortium name="The Broad Institute Genomics Platform"/>
            <consortium name="The Broad Institute Genome Sequencing Center for Infectious Disease"/>
            <person name="Wu L."/>
            <person name="Ma J."/>
        </authorList>
    </citation>
    <scope>NUCLEOTIDE SEQUENCE [LARGE SCALE GENOMIC DNA]</scope>
    <source>
        <strain evidence="4">KCTC 42087</strain>
    </source>
</reference>
<dbReference type="Pfam" id="PF17765">
    <property type="entry name" value="MLTR_LBD"/>
    <property type="match status" value="1"/>
</dbReference>
<evidence type="ECO:0000259" key="2">
    <source>
        <dbReference type="Pfam" id="PF17765"/>
    </source>
</evidence>
<dbReference type="RefSeq" id="WP_378280447.1">
    <property type="nucleotide sequence ID" value="NZ_JBHSON010000004.1"/>
</dbReference>
<name>A0ABW0ZPM3_9ACTN</name>
<comment type="caution">
    <text evidence="3">The sequence shown here is derived from an EMBL/GenBank/DDBJ whole genome shotgun (WGS) entry which is preliminary data.</text>
</comment>
<dbReference type="Gene3D" id="3.30.450.180">
    <property type="match status" value="1"/>
</dbReference>
<sequence>MSSAPAGPRTTSGCTAPAIKRLHHPAVGDLDLAFDALALPNEPGLTLTAYTAEPDTRSEEGLRLLASWAATLAPPSGTEADTEGDRQAANQAEATTRQPNRAVPEPSPPGTIACP</sequence>
<feature type="compositionally biased region" description="Polar residues" evidence="1">
    <location>
        <begin position="88"/>
        <end position="99"/>
    </location>
</feature>
<organism evidence="3 4">
    <name type="scientific">Actinomadura rugatobispora</name>
    <dbReference type="NCBI Taxonomy" id="1994"/>
    <lineage>
        <taxon>Bacteria</taxon>
        <taxon>Bacillati</taxon>
        <taxon>Actinomycetota</taxon>
        <taxon>Actinomycetes</taxon>
        <taxon>Streptosporangiales</taxon>
        <taxon>Thermomonosporaceae</taxon>
        <taxon>Actinomadura</taxon>
    </lineage>
</organism>
<dbReference type="Proteomes" id="UP001596074">
    <property type="component" value="Unassembled WGS sequence"/>
</dbReference>